<comment type="similarity">
    <text evidence="2">Belongs to the polysaccharide synthase family.</text>
</comment>
<proteinExistence type="inferred from homology"/>
<name>A0A428MKZ9_9BACT</name>
<dbReference type="PANTHER" id="PTHR30250">
    <property type="entry name" value="PST FAMILY PREDICTED COLANIC ACID TRANSPORTER"/>
    <property type="match status" value="1"/>
</dbReference>
<organism evidence="8 9">
    <name type="scientific">Edaphobacter aggregans</name>
    <dbReference type="NCBI Taxonomy" id="570835"/>
    <lineage>
        <taxon>Bacteria</taxon>
        <taxon>Pseudomonadati</taxon>
        <taxon>Acidobacteriota</taxon>
        <taxon>Terriglobia</taxon>
        <taxon>Terriglobales</taxon>
        <taxon>Acidobacteriaceae</taxon>
        <taxon>Edaphobacter</taxon>
    </lineage>
</organism>
<evidence type="ECO:0000256" key="1">
    <source>
        <dbReference type="ARBA" id="ARBA00004651"/>
    </source>
</evidence>
<dbReference type="Proteomes" id="UP000269669">
    <property type="component" value="Unassembled WGS sequence"/>
</dbReference>
<evidence type="ECO:0000256" key="4">
    <source>
        <dbReference type="ARBA" id="ARBA00022692"/>
    </source>
</evidence>
<evidence type="ECO:0000313" key="8">
    <source>
        <dbReference type="EMBL" id="RSL17393.1"/>
    </source>
</evidence>
<dbReference type="Pfam" id="PF13440">
    <property type="entry name" value="Polysacc_synt_3"/>
    <property type="match status" value="1"/>
</dbReference>
<keyword evidence="5 7" id="KW-1133">Transmembrane helix</keyword>
<evidence type="ECO:0000313" key="9">
    <source>
        <dbReference type="Proteomes" id="UP000269669"/>
    </source>
</evidence>
<accession>A0A428MKZ9</accession>
<dbReference type="AlphaFoldDB" id="A0A428MKZ9"/>
<feature type="transmembrane region" description="Helical" evidence="7">
    <location>
        <begin position="339"/>
        <end position="367"/>
    </location>
</feature>
<dbReference type="GO" id="GO:0005886">
    <property type="term" value="C:plasma membrane"/>
    <property type="evidence" value="ECO:0007669"/>
    <property type="project" value="UniProtKB-SubCell"/>
</dbReference>
<comment type="subcellular location">
    <subcellularLocation>
        <location evidence="1">Cell membrane</location>
        <topology evidence="1">Multi-pass membrane protein</topology>
    </subcellularLocation>
</comment>
<feature type="transmembrane region" description="Helical" evidence="7">
    <location>
        <begin position="465"/>
        <end position="485"/>
    </location>
</feature>
<dbReference type="OrthoDB" id="9770347at2"/>
<protein>
    <submittedName>
        <fullName evidence="8">O-antigen/teichoic acid export membrane protein</fullName>
    </submittedName>
</protein>
<feature type="transmembrane region" description="Helical" evidence="7">
    <location>
        <begin position="404"/>
        <end position="421"/>
    </location>
</feature>
<evidence type="ECO:0000256" key="5">
    <source>
        <dbReference type="ARBA" id="ARBA00022989"/>
    </source>
</evidence>
<feature type="transmembrane region" description="Helical" evidence="7">
    <location>
        <begin position="165"/>
        <end position="186"/>
    </location>
</feature>
<dbReference type="EMBL" id="RSDW01000001">
    <property type="protein sequence ID" value="RSL17393.1"/>
    <property type="molecule type" value="Genomic_DNA"/>
</dbReference>
<comment type="caution">
    <text evidence="8">The sequence shown here is derived from an EMBL/GenBank/DDBJ whole genome shotgun (WGS) entry which is preliminary data.</text>
</comment>
<evidence type="ECO:0000256" key="3">
    <source>
        <dbReference type="ARBA" id="ARBA00022475"/>
    </source>
</evidence>
<dbReference type="InterPro" id="IPR050833">
    <property type="entry name" value="Poly_Biosynth_Transport"/>
</dbReference>
<feature type="transmembrane region" description="Helical" evidence="7">
    <location>
        <begin position="433"/>
        <end position="453"/>
    </location>
</feature>
<feature type="transmembrane region" description="Helical" evidence="7">
    <location>
        <begin position="304"/>
        <end position="327"/>
    </location>
</feature>
<sequence length="506" mass="54303">MNLIRIFDRAKVFIGVLVSGDALRVRTMRGGAWLGMGSIAEQAVRFARNMLLARILAPGAFGTMAIVISSASLVDMLTDVGVRAAIIQNPRGSETAYLNASWWIGLGRSIFSYSIIFAMAPWIAHFYDRPELSGLLRVALLSVLFNGAMSPRSALAQREMKLGRWAAITNGGGICGVILTVALSFYMRNVWALAIGYSGENAFRLLLSYVLCPGLPLRHFDRNSARELLMFSRGIFGLAPLNLIISRADIFVLGRLYPLAALGLYTMAVALVTTPSIFCTNMLGQTLMPALSTIQEDAHRLNRVLLEVTSWLLLIGMPAAVFIFLSAPSLLRLAYGARYIAAAGPLSVASVVVFLTVLNSVPTIVLFAKGYPALHRHSVVVSAVAMLVVVYPACRILGPVGGQVAALLATSFGYLIQLILLRSVTGLNLFRYGAALVLPTLGSVAMLIIVLGGRRLGLVVRPSTDIAFCAASCLIPFALCAAVRLRSSNRAHILYASKATESAAAR</sequence>
<keyword evidence="4 7" id="KW-0812">Transmembrane</keyword>
<keyword evidence="3" id="KW-1003">Cell membrane</keyword>
<keyword evidence="6 7" id="KW-0472">Membrane</keyword>
<feature type="transmembrane region" description="Helical" evidence="7">
    <location>
        <begin position="257"/>
        <end position="283"/>
    </location>
</feature>
<feature type="transmembrane region" description="Helical" evidence="7">
    <location>
        <begin position="100"/>
        <end position="123"/>
    </location>
</feature>
<feature type="transmembrane region" description="Helical" evidence="7">
    <location>
        <begin position="379"/>
        <end position="398"/>
    </location>
</feature>
<reference evidence="8 9" key="1">
    <citation type="submission" date="2018-12" db="EMBL/GenBank/DDBJ databases">
        <title>Sequencing of bacterial isolates from soil warming experiment in Harvard Forest, Massachusetts, USA.</title>
        <authorList>
            <person name="Deangelis K."/>
        </authorList>
    </citation>
    <scope>NUCLEOTIDE SEQUENCE [LARGE SCALE GENOMIC DNA]</scope>
    <source>
        <strain evidence="8 9">EB153</strain>
    </source>
</reference>
<feature type="transmembrane region" description="Helical" evidence="7">
    <location>
        <begin position="228"/>
        <end position="245"/>
    </location>
</feature>
<evidence type="ECO:0000256" key="6">
    <source>
        <dbReference type="ARBA" id="ARBA00023136"/>
    </source>
</evidence>
<evidence type="ECO:0000256" key="2">
    <source>
        <dbReference type="ARBA" id="ARBA00007430"/>
    </source>
</evidence>
<keyword evidence="9" id="KW-1185">Reference proteome</keyword>
<feature type="transmembrane region" description="Helical" evidence="7">
    <location>
        <begin position="135"/>
        <end position="153"/>
    </location>
</feature>
<gene>
    <name evidence="8" type="ORF">EDE15_2925</name>
</gene>
<evidence type="ECO:0000256" key="7">
    <source>
        <dbReference type="SAM" id="Phobius"/>
    </source>
</evidence>
<dbReference type="PANTHER" id="PTHR30250:SF10">
    <property type="entry name" value="LIPOPOLYSACCHARIDE BIOSYNTHESIS PROTEIN WZXC"/>
    <property type="match status" value="1"/>
</dbReference>
<feature type="transmembrane region" description="Helical" evidence="7">
    <location>
        <begin position="55"/>
        <end position="74"/>
    </location>
</feature>